<dbReference type="InterPro" id="IPR039424">
    <property type="entry name" value="SBP_5"/>
</dbReference>
<keyword evidence="2" id="KW-0813">Transport</keyword>
<reference evidence="6 7" key="1">
    <citation type="submission" date="2015-01" db="EMBL/GenBank/DDBJ databases">
        <title>Sequencing and annotation of Micromonospora carbonacea strain JXNU-1 genome.</title>
        <authorList>
            <person name="Long Z."/>
            <person name="Huang Y."/>
            <person name="Jiang Y."/>
        </authorList>
    </citation>
    <scope>NUCLEOTIDE SEQUENCE [LARGE SCALE GENOMIC DNA]</scope>
    <source>
        <strain evidence="6 7">JXNU-1</strain>
    </source>
</reference>
<dbReference type="InterPro" id="IPR000914">
    <property type="entry name" value="SBP_5_dom"/>
</dbReference>
<name>A0A0D0X9X9_9ACTN</name>
<dbReference type="Gene3D" id="3.90.76.10">
    <property type="entry name" value="Dipeptide-binding Protein, Domain 1"/>
    <property type="match status" value="1"/>
</dbReference>
<dbReference type="GO" id="GO:0015833">
    <property type="term" value="P:peptide transport"/>
    <property type="evidence" value="ECO:0007669"/>
    <property type="project" value="TreeGrafter"/>
</dbReference>
<evidence type="ECO:0000256" key="3">
    <source>
        <dbReference type="ARBA" id="ARBA00022729"/>
    </source>
</evidence>
<dbReference type="PANTHER" id="PTHR30290">
    <property type="entry name" value="PERIPLASMIC BINDING COMPONENT OF ABC TRANSPORTER"/>
    <property type="match status" value="1"/>
</dbReference>
<dbReference type="GO" id="GO:1904680">
    <property type="term" value="F:peptide transmembrane transporter activity"/>
    <property type="evidence" value="ECO:0007669"/>
    <property type="project" value="TreeGrafter"/>
</dbReference>
<dbReference type="PROSITE" id="PS51257">
    <property type="entry name" value="PROKAR_LIPOPROTEIN"/>
    <property type="match status" value="1"/>
</dbReference>
<evidence type="ECO:0000313" key="6">
    <source>
        <dbReference type="EMBL" id="KIR66220.1"/>
    </source>
</evidence>
<feature type="signal peptide" evidence="4">
    <location>
        <begin position="1"/>
        <end position="28"/>
    </location>
</feature>
<evidence type="ECO:0000313" key="7">
    <source>
        <dbReference type="Proteomes" id="UP000032254"/>
    </source>
</evidence>
<dbReference type="Proteomes" id="UP000032254">
    <property type="component" value="Unassembled WGS sequence"/>
</dbReference>
<evidence type="ECO:0000256" key="2">
    <source>
        <dbReference type="ARBA" id="ARBA00022448"/>
    </source>
</evidence>
<sequence>MMITKFLRSRRPLAVAAALAVASASLTACGGSDSDDARSSGSATIRALLAAQPATLDPIVGARSAQIVWATMLEPLINTDKDLAPTDTGLVTSWTRTDATTWTFKVRPDIAFSNGEKADAAAVANTITLTRDAAASQLKSYFTNVTAIEAPDATTVVVKTKTPQYNIPDLLTTVYLVPPKYYQEKGSEGFAAAPVGTGPYVWAGANAGRDISVKKNPDYWGTKATNDGITFTWANEAAQRLALIQSKSVDISFDLPPAQASAAKSAGVDVVSTETAMKIIAFLDSTKAPFDDPKLREAAALAIDRDAIVKGIFDGQAVADAGLLNVKPGQQPSRSVTADAARAKELVGSAAPAVQISYPAAQYTNIEEVAQAVGGSLEQAGFKVTYVPLDYGTLVKRIIGRQVPGISIFAGVPNVAVPDYFVSGFLKTKSITGNCPDPKIDELAQQALEQDGAEQAAPIYDQLNTIGVVDKHCYVPLYRQVFNYATAPGVSGVVFGPLNTVDFTKTTR</sequence>
<dbReference type="PIRSF" id="PIRSF002741">
    <property type="entry name" value="MppA"/>
    <property type="match status" value="1"/>
</dbReference>
<accession>A0A0D0X9X9</accession>
<dbReference type="RefSeq" id="WP_043963086.1">
    <property type="nucleotide sequence ID" value="NZ_JXSX01000001.1"/>
</dbReference>
<dbReference type="OrthoDB" id="9764591at2"/>
<dbReference type="AlphaFoldDB" id="A0A0D0X9X9"/>
<proteinExistence type="inferred from homology"/>
<dbReference type="InterPro" id="IPR030678">
    <property type="entry name" value="Peptide/Ni-bd"/>
</dbReference>
<dbReference type="Gene3D" id="3.10.105.10">
    <property type="entry name" value="Dipeptide-binding Protein, Domain 3"/>
    <property type="match status" value="1"/>
</dbReference>
<gene>
    <name evidence="6" type="ORF">TK50_13645</name>
</gene>
<keyword evidence="7" id="KW-1185">Reference proteome</keyword>
<feature type="chain" id="PRO_5038850491" description="Solute-binding protein family 5 domain-containing protein" evidence="4">
    <location>
        <begin position="29"/>
        <end position="508"/>
    </location>
</feature>
<evidence type="ECO:0000256" key="1">
    <source>
        <dbReference type="ARBA" id="ARBA00005695"/>
    </source>
</evidence>
<keyword evidence="3 4" id="KW-0732">Signal</keyword>
<protein>
    <recommendedName>
        <fullName evidence="5">Solute-binding protein family 5 domain-containing protein</fullName>
    </recommendedName>
</protein>
<dbReference type="EMBL" id="JXSX01000001">
    <property type="protein sequence ID" value="KIR66220.1"/>
    <property type="molecule type" value="Genomic_DNA"/>
</dbReference>
<organism evidence="6 7">
    <name type="scientific">Micromonospora haikouensis</name>
    <dbReference type="NCBI Taxonomy" id="686309"/>
    <lineage>
        <taxon>Bacteria</taxon>
        <taxon>Bacillati</taxon>
        <taxon>Actinomycetota</taxon>
        <taxon>Actinomycetes</taxon>
        <taxon>Micromonosporales</taxon>
        <taxon>Micromonosporaceae</taxon>
        <taxon>Micromonospora</taxon>
    </lineage>
</organism>
<dbReference type="GeneID" id="301305158"/>
<comment type="caution">
    <text evidence="6">The sequence shown here is derived from an EMBL/GenBank/DDBJ whole genome shotgun (WGS) entry which is preliminary data.</text>
</comment>
<evidence type="ECO:0000259" key="5">
    <source>
        <dbReference type="Pfam" id="PF00496"/>
    </source>
</evidence>
<dbReference type="GO" id="GO:0043190">
    <property type="term" value="C:ATP-binding cassette (ABC) transporter complex"/>
    <property type="evidence" value="ECO:0007669"/>
    <property type="project" value="InterPro"/>
</dbReference>
<comment type="similarity">
    <text evidence="1">Belongs to the bacterial solute-binding protein 5 family.</text>
</comment>
<feature type="domain" description="Solute-binding protein family 5" evidence="5">
    <location>
        <begin position="89"/>
        <end position="429"/>
    </location>
</feature>
<evidence type="ECO:0000256" key="4">
    <source>
        <dbReference type="SAM" id="SignalP"/>
    </source>
</evidence>
<dbReference type="Pfam" id="PF00496">
    <property type="entry name" value="SBP_bac_5"/>
    <property type="match status" value="1"/>
</dbReference>
<dbReference type="GO" id="GO:0042597">
    <property type="term" value="C:periplasmic space"/>
    <property type="evidence" value="ECO:0007669"/>
    <property type="project" value="UniProtKB-ARBA"/>
</dbReference>
<dbReference type="PANTHER" id="PTHR30290:SF9">
    <property type="entry name" value="OLIGOPEPTIDE-BINDING PROTEIN APPA"/>
    <property type="match status" value="1"/>
</dbReference>
<dbReference type="CDD" id="cd00995">
    <property type="entry name" value="PBP2_NikA_DppA_OppA_like"/>
    <property type="match status" value="1"/>
</dbReference>
<dbReference type="SUPFAM" id="SSF53850">
    <property type="entry name" value="Periplasmic binding protein-like II"/>
    <property type="match status" value="1"/>
</dbReference>
<dbReference type="Gene3D" id="3.40.190.10">
    <property type="entry name" value="Periplasmic binding protein-like II"/>
    <property type="match status" value="1"/>
</dbReference>
<dbReference type="PATRIC" id="fig|47853.6.peg.2884"/>